<gene>
    <name evidence="3" type="ORF">LSO58_09530</name>
</gene>
<proteinExistence type="inferred from homology"/>
<dbReference type="CDD" id="cd00586">
    <property type="entry name" value="4HBT"/>
    <property type="match status" value="1"/>
</dbReference>
<dbReference type="InterPro" id="IPR050563">
    <property type="entry name" value="4-hydroxybenzoyl-CoA_TE"/>
</dbReference>
<keyword evidence="2" id="KW-0378">Hydrolase</keyword>
<dbReference type="PANTHER" id="PTHR31793">
    <property type="entry name" value="4-HYDROXYBENZOYL-COA THIOESTERASE FAMILY MEMBER"/>
    <property type="match status" value="1"/>
</dbReference>
<evidence type="ECO:0000313" key="4">
    <source>
        <dbReference type="Proteomes" id="UP001164081"/>
    </source>
</evidence>
<dbReference type="Gene3D" id="3.10.129.10">
    <property type="entry name" value="Hotdog Thioesterase"/>
    <property type="match status" value="1"/>
</dbReference>
<reference evidence="3" key="1">
    <citation type="journal article" date="2022" name="J Glob Antimicrob Resist">
        <title>Comparative analysis of IMP-4- and OXA-58-containing plasmids of three carbapenemase-producing Acinetobacter ursingii strains in the Netherlands.</title>
        <authorList>
            <person name="Hendrickx A.P.A."/>
            <person name="Schade R.P."/>
            <person name="Landman F."/>
            <person name="Bosch T."/>
            <person name="Schouls L.M."/>
            <person name="van Dijk K."/>
        </authorList>
    </citation>
    <scope>NUCLEOTIDE SEQUENCE</scope>
    <source>
        <strain evidence="3">RIVM_C010761</strain>
    </source>
</reference>
<dbReference type="PANTHER" id="PTHR31793:SF27">
    <property type="entry name" value="NOVEL THIOESTERASE SUPERFAMILY DOMAIN AND SAPOSIN A-TYPE DOMAIN CONTAINING PROTEIN (0610012H03RIK)"/>
    <property type="match status" value="1"/>
</dbReference>
<dbReference type="Proteomes" id="UP001164081">
    <property type="component" value="Chromosome"/>
</dbReference>
<protein>
    <submittedName>
        <fullName evidence="3">Acyl-CoA thioesterase</fullName>
    </submittedName>
</protein>
<dbReference type="SUPFAM" id="SSF54637">
    <property type="entry name" value="Thioesterase/thiol ester dehydrase-isomerase"/>
    <property type="match status" value="1"/>
</dbReference>
<dbReference type="GO" id="GO:0047617">
    <property type="term" value="F:fatty acyl-CoA hydrolase activity"/>
    <property type="evidence" value="ECO:0007669"/>
    <property type="project" value="TreeGrafter"/>
</dbReference>
<dbReference type="AlphaFoldDB" id="A0A3F3LB12"/>
<evidence type="ECO:0000256" key="2">
    <source>
        <dbReference type="ARBA" id="ARBA00022801"/>
    </source>
</evidence>
<organism evidence="3 4">
    <name type="scientific">Acinetobacter ursingii</name>
    <dbReference type="NCBI Taxonomy" id="108980"/>
    <lineage>
        <taxon>Bacteria</taxon>
        <taxon>Pseudomonadati</taxon>
        <taxon>Pseudomonadota</taxon>
        <taxon>Gammaproteobacteria</taxon>
        <taxon>Moraxellales</taxon>
        <taxon>Moraxellaceae</taxon>
        <taxon>Acinetobacter</taxon>
    </lineage>
</organism>
<dbReference type="InterPro" id="IPR029069">
    <property type="entry name" value="HotDog_dom_sf"/>
</dbReference>
<name>A0A3F3LB12_9GAMM</name>
<dbReference type="EMBL" id="CP089044">
    <property type="protein sequence ID" value="UYF74121.1"/>
    <property type="molecule type" value="Genomic_DNA"/>
</dbReference>
<evidence type="ECO:0000313" key="3">
    <source>
        <dbReference type="EMBL" id="UYF74121.1"/>
    </source>
</evidence>
<accession>A0A3F3LB12</accession>
<sequence>MNKESIKPVIKTRDQFHFFLNIQTRWADNDIYGHVNNVTYYSYFDTAANSLLIQHAGFDIRQSPIIGLVVDSACSFFQELSFPDMIEVGVAIAKIGNSSLRYELAIFKQHHIEPSAQGHFVHVFVDREKRKSTAIPDTIRMALKPYVLNTESD</sequence>
<dbReference type="RefSeq" id="WP_004989105.1">
    <property type="nucleotide sequence ID" value="NZ_AP018824.1"/>
</dbReference>
<comment type="similarity">
    <text evidence="1">Belongs to the 4-hydroxybenzoyl-CoA thioesterase family.</text>
</comment>
<evidence type="ECO:0000256" key="1">
    <source>
        <dbReference type="ARBA" id="ARBA00005953"/>
    </source>
</evidence>
<dbReference type="Pfam" id="PF13279">
    <property type="entry name" value="4HBT_2"/>
    <property type="match status" value="1"/>
</dbReference>